<protein>
    <submittedName>
        <fullName evidence="1">Unannotated protein</fullName>
    </submittedName>
</protein>
<proteinExistence type="predicted"/>
<reference evidence="1" key="1">
    <citation type="submission" date="2020-05" db="EMBL/GenBank/DDBJ databases">
        <authorList>
            <person name="Chiriac C."/>
            <person name="Salcher M."/>
            <person name="Ghai R."/>
            <person name="Kavagutti S V."/>
        </authorList>
    </citation>
    <scope>NUCLEOTIDE SEQUENCE</scope>
</reference>
<organism evidence="1">
    <name type="scientific">freshwater metagenome</name>
    <dbReference type="NCBI Taxonomy" id="449393"/>
    <lineage>
        <taxon>unclassified sequences</taxon>
        <taxon>metagenomes</taxon>
        <taxon>ecological metagenomes</taxon>
    </lineage>
</organism>
<gene>
    <name evidence="1" type="ORF">UFOPK2214_01278</name>
</gene>
<accession>A0A6J6LIW4</accession>
<sequence length="41" mass="4392">MRDGDECPECGGPIIDAGGKDVRCESCGLTLDEFEDAGEDW</sequence>
<dbReference type="AlphaFoldDB" id="A0A6J6LIW4"/>
<name>A0A6J6LIW4_9ZZZZ</name>
<evidence type="ECO:0000313" key="1">
    <source>
        <dbReference type="EMBL" id="CAB4661642.1"/>
    </source>
</evidence>
<dbReference type="EMBL" id="CAEZWJ010000054">
    <property type="protein sequence ID" value="CAB4661642.1"/>
    <property type="molecule type" value="Genomic_DNA"/>
</dbReference>